<dbReference type="PANTHER" id="PTHR43268">
    <property type="entry name" value="THIOSULFATE SULFURTRANSFERASE/RHODANESE-LIKE DOMAIN-CONTAINING PROTEIN 2"/>
    <property type="match status" value="1"/>
</dbReference>
<dbReference type="CDD" id="cd01518">
    <property type="entry name" value="RHOD_YceA"/>
    <property type="match status" value="1"/>
</dbReference>
<proteinExistence type="predicted"/>
<dbReference type="OrthoDB" id="25002at2759"/>
<keyword evidence="4" id="KW-1185">Reference proteome</keyword>
<name>A0A565BPU8_9BRAS</name>
<dbReference type="AlphaFoldDB" id="A0A565BPU8"/>
<feature type="compositionally biased region" description="Low complexity" evidence="1">
    <location>
        <begin position="52"/>
        <end position="67"/>
    </location>
</feature>
<dbReference type="SUPFAM" id="SSF52821">
    <property type="entry name" value="Rhodanese/Cell cycle control phosphatase"/>
    <property type="match status" value="1"/>
</dbReference>
<sequence>MLRYCHWRFPPSLAAARMLSPPPRPHSQTPFSGSVRNSSSIDGNSKPELRFPQSNPQNLSSSPSSPLKSTVACSSAGTLRQSMATGSQCFSSRPESCESSELGSLVVVSFYKFANFPDHAEIGGIIIAPEGINGSICGIRESVERVLSFIQRDVRLNGLRQVETPVSPEQEAIHHGHSSSSPLAAGEDAPFRWDHVRIVKVRMPSVSSIERVGTYVSPEEWNELIIDPETVVIDVRTTYETQIGKFKGAVDPCTIAFKNFPSWVENQFTLKQDSNETQAKVEKEDFCENTDKEDKAEKPKTLPWIAMYCTGGIRCEKASSFLLNQGFEEVYHLKGGILNYLEEVPKTESLWEGECFVFDKRVSVESSL</sequence>
<dbReference type="InterPro" id="IPR036873">
    <property type="entry name" value="Rhodanese-like_dom_sf"/>
</dbReference>
<dbReference type="Proteomes" id="UP000489600">
    <property type="component" value="Unassembled WGS sequence"/>
</dbReference>
<evidence type="ECO:0000256" key="1">
    <source>
        <dbReference type="SAM" id="MobiDB-lite"/>
    </source>
</evidence>
<dbReference type="PANTHER" id="PTHR43268:SF3">
    <property type="entry name" value="RHODANESE-LIKE DOMAIN-CONTAINING PROTEIN 7-RELATED"/>
    <property type="match status" value="1"/>
</dbReference>
<feature type="compositionally biased region" description="Polar residues" evidence="1">
    <location>
        <begin position="26"/>
        <end position="43"/>
    </location>
</feature>
<dbReference type="SMART" id="SM00450">
    <property type="entry name" value="RHOD"/>
    <property type="match status" value="1"/>
</dbReference>
<gene>
    <name evidence="3" type="ORF">ANE_LOCUS13408</name>
</gene>
<dbReference type="EMBL" id="CABITT030000004">
    <property type="protein sequence ID" value="VVB02964.1"/>
    <property type="molecule type" value="Genomic_DNA"/>
</dbReference>
<dbReference type="InterPro" id="IPR040503">
    <property type="entry name" value="TRHO_N"/>
</dbReference>
<feature type="region of interest" description="Disordered" evidence="1">
    <location>
        <begin position="16"/>
        <end position="71"/>
    </location>
</feature>
<dbReference type="InterPro" id="IPR001763">
    <property type="entry name" value="Rhodanese-like_dom"/>
</dbReference>
<comment type="caution">
    <text evidence="3">The sequence shown here is derived from an EMBL/GenBank/DDBJ whole genome shotgun (WGS) entry which is preliminary data.</text>
</comment>
<reference evidence="3" key="1">
    <citation type="submission" date="2019-07" db="EMBL/GenBank/DDBJ databases">
        <authorList>
            <person name="Dittberner H."/>
        </authorList>
    </citation>
    <scope>NUCLEOTIDE SEQUENCE [LARGE SCALE GENOMIC DNA]</scope>
</reference>
<accession>A0A565BPU8</accession>
<organism evidence="3 4">
    <name type="scientific">Arabis nemorensis</name>
    <dbReference type="NCBI Taxonomy" id="586526"/>
    <lineage>
        <taxon>Eukaryota</taxon>
        <taxon>Viridiplantae</taxon>
        <taxon>Streptophyta</taxon>
        <taxon>Embryophyta</taxon>
        <taxon>Tracheophyta</taxon>
        <taxon>Spermatophyta</taxon>
        <taxon>Magnoliopsida</taxon>
        <taxon>eudicotyledons</taxon>
        <taxon>Gunneridae</taxon>
        <taxon>Pentapetalae</taxon>
        <taxon>rosids</taxon>
        <taxon>malvids</taxon>
        <taxon>Brassicales</taxon>
        <taxon>Brassicaceae</taxon>
        <taxon>Arabideae</taxon>
        <taxon>Arabis</taxon>
    </lineage>
</organism>
<dbReference type="PROSITE" id="PS50206">
    <property type="entry name" value="RHODANESE_3"/>
    <property type="match status" value="1"/>
</dbReference>
<evidence type="ECO:0000313" key="3">
    <source>
        <dbReference type="EMBL" id="VVB02964.1"/>
    </source>
</evidence>
<evidence type="ECO:0000259" key="2">
    <source>
        <dbReference type="PROSITE" id="PS50206"/>
    </source>
</evidence>
<dbReference type="Gene3D" id="3.40.250.10">
    <property type="entry name" value="Rhodanese-like domain"/>
    <property type="match status" value="1"/>
</dbReference>
<feature type="domain" description="Rhodanese" evidence="2">
    <location>
        <begin position="226"/>
        <end position="349"/>
    </location>
</feature>
<dbReference type="Pfam" id="PF00581">
    <property type="entry name" value="Rhodanese"/>
    <property type="match status" value="1"/>
</dbReference>
<protein>
    <recommendedName>
        <fullName evidence="2">Rhodanese domain-containing protein</fullName>
    </recommendedName>
</protein>
<dbReference type="InterPro" id="IPR020936">
    <property type="entry name" value="TrhO"/>
</dbReference>
<evidence type="ECO:0000313" key="4">
    <source>
        <dbReference type="Proteomes" id="UP000489600"/>
    </source>
</evidence>
<dbReference type="Gene3D" id="3.30.70.100">
    <property type="match status" value="1"/>
</dbReference>
<feature type="region of interest" description="Disordered" evidence="1">
    <location>
        <begin position="166"/>
        <end position="185"/>
    </location>
</feature>
<dbReference type="Pfam" id="PF17773">
    <property type="entry name" value="UPF0176_N"/>
    <property type="match status" value="1"/>
</dbReference>